<keyword evidence="1" id="KW-0472">Membrane</keyword>
<keyword evidence="1" id="KW-1133">Transmembrane helix</keyword>
<keyword evidence="3" id="KW-1185">Reference proteome</keyword>
<organism evidence="2 3">
    <name type="scientific">Natronococcus occultus SP4</name>
    <dbReference type="NCBI Taxonomy" id="694430"/>
    <lineage>
        <taxon>Archaea</taxon>
        <taxon>Methanobacteriati</taxon>
        <taxon>Methanobacteriota</taxon>
        <taxon>Stenosarchaea group</taxon>
        <taxon>Halobacteria</taxon>
        <taxon>Halobacteriales</taxon>
        <taxon>Natrialbaceae</taxon>
        <taxon>Natronococcus</taxon>
    </lineage>
</organism>
<evidence type="ECO:0000256" key="1">
    <source>
        <dbReference type="SAM" id="Phobius"/>
    </source>
</evidence>
<dbReference type="GeneID" id="43302174"/>
<proteinExistence type="predicted"/>
<reference evidence="2 3" key="1">
    <citation type="submission" date="2012-11" db="EMBL/GenBank/DDBJ databases">
        <title>FINISHED of Natronococcus occultus SP4, DSM 3396.</title>
        <authorList>
            <consortium name="DOE Joint Genome Institute"/>
            <person name="Eisen J."/>
            <person name="Huntemann M."/>
            <person name="Wei C.-L."/>
            <person name="Han J."/>
            <person name="Detter J.C."/>
            <person name="Han C."/>
            <person name="Tapia R."/>
            <person name="Chen A."/>
            <person name="Kyrpides N."/>
            <person name="Mavromatis K."/>
            <person name="Markowitz V."/>
            <person name="Szeto E."/>
            <person name="Ivanova N."/>
            <person name="Mikhailova N."/>
            <person name="Ovchinnikova G."/>
            <person name="Pagani I."/>
            <person name="Pati A."/>
            <person name="Goodwin L."/>
            <person name="Nordberg H.P."/>
            <person name="Cantor M.N."/>
            <person name="Hua S.X."/>
            <person name="Woyke T."/>
            <person name="Eisen J."/>
            <person name="Klenk H.-P."/>
            <person name="Klenk H.-P."/>
        </authorList>
    </citation>
    <scope>NUCLEOTIDE SEQUENCE [LARGE SCALE GENOMIC DNA]</scope>
    <source>
        <strain evidence="2 3">SP4</strain>
    </source>
</reference>
<dbReference type="RefSeq" id="WP_015321677.1">
    <property type="nucleotide sequence ID" value="NC_019974.1"/>
</dbReference>
<evidence type="ECO:0000313" key="3">
    <source>
        <dbReference type="Proteomes" id="UP000010878"/>
    </source>
</evidence>
<dbReference type="HOGENOM" id="CLU_3075444_0_0_2"/>
<feature type="transmembrane region" description="Helical" evidence="1">
    <location>
        <begin position="9"/>
        <end position="27"/>
    </location>
</feature>
<name>L0K105_9EURY</name>
<gene>
    <name evidence="2" type="ORF">Natoc_2461</name>
</gene>
<dbReference type="Proteomes" id="UP000010878">
    <property type="component" value="Chromosome"/>
</dbReference>
<sequence length="52" mass="5578">MNRERRRPLIVASHGLAGIAMVGYGLLVEELLVAGFGAVLIAVGVAYLRLDR</sequence>
<evidence type="ECO:0000313" key="2">
    <source>
        <dbReference type="EMBL" id="AGB38235.1"/>
    </source>
</evidence>
<feature type="transmembrane region" description="Helical" evidence="1">
    <location>
        <begin position="33"/>
        <end position="50"/>
    </location>
</feature>
<keyword evidence="1" id="KW-0812">Transmembrane</keyword>
<protein>
    <submittedName>
        <fullName evidence="2">Uncharacterized protein</fullName>
    </submittedName>
</protein>
<dbReference type="KEGG" id="nou:Natoc_2461"/>
<accession>L0K105</accession>
<dbReference type="AlphaFoldDB" id="L0K105"/>
<dbReference type="EMBL" id="CP003929">
    <property type="protein sequence ID" value="AGB38235.1"/>
    <property type="molecule type" value="Genomic_DNA"/>
</dbReference>